<dbReference type="Proteomes" id="UP001336020">
    <property type="component" value="Unassembled WGS sequence"/>
</dbReference>
<protein>
    <submittedName>
        <fullName evidence="5">Amino acid adenylation domain-containing protein</fullName>
    </submittedName>
</protein>
<evidence type="ECO:0000259" key="4">
    <source>
        <dbReference type="PROSITE" id="PS50075"/>
    </source>
</evidence>
<dbReference type="Pfam" id="PF00501">
    <property type="entry name" value="AMP-binding"/>
    <property type="match status" value="2"/>
</dbReference>
<dbReference type="CDD" id="cd19540">
    <property type="entry name" value="LCL_NRPS-like"/>
    <property type="match status" value="1"/>
</dbReference>
<dbReference type="Pfam" id="PF00550">
    <property type="entry name" value="PP-binding"/>
    <property type="match status" value="2"/>
</dbReference>
<dbReference type="InterPro" id="IPR001031">
    <property type="entry name" value="Thioesterase"/>
</dbReference>
<dbReference type="Gene3D" id="3.40.50.1820">
    <property type="entry name" value="alpha/beta hydrolase"/>
    <property type="match status" value="1"/>
</dbReference>
<keyword evidence="2" id="KW-0596">Phosphopantetheine</keyword>
<dbReference type="InterPro" id="IPR020845">
    <property type="entry name" value="AMP-binding_CS"/>
</dbReference>
<organism evidence="5 6">
    <name type="scientific">Rhodococcus artemisiae</name>
    <dbReference type="NCBI Taxonomy" id="714159"/>
    <lineage>
        <taxon>Bacteria</taxon>
        <taxon>Bacillati</taxon>
        <taxon>Actinomycetota</taxon>
        <taxon>Actinomycetes</taxon>
        <taxon>Mycobacteriales</taxon>
        <taxon>Nocardiaceae</taxon>
        <taxon>Rhodococcus</taxon>
    </lineage>
</organism>
<dbReference type="PROSITE" id="PS00012">
    <property type="entry name" value="PHOSPHOPANTETHEINE"/>
    <property type="match status" value="1"/>
</dbReference>
<dbReference type="SMART" id="SM00823">
    <property type="entry name" value="PKS_PP"/>
    <property type="match status" value="2"/>
</dbReference>
<dbReference type="InterPro" id="IPR036736">
    <property type="entry name" value="ACP-like_sf"/>
</dbReference>
<dbReference type="InterPro" id="IPR045851">
    <property type="entry name" value="AMP-bd_C_sf"/>
</dbReference>
<dbReference type="Pfam" id="PF13193">
    <property type="entry name" value="AMP-binding_C"/>
    <property type="match status" value="2"/>
</dbReference>
<sequence length="1959" mass="209238">MTVEVIESGDVHSSNTGRDLTRRNGRFRRIRRHTPIPLLPHLLAAAVERDPDAPAVVSAAGALTYRELDAASSALARLLLGRGVGPEDRVAILMTRSLESVLSTWAVVKTGAAFVPVDPNYPTDRIEYMLTDSGADLVLTLSGHVEAVSTDADVVVVDAPETESALEALPSTPVMFDERIHTLRLEHAAYVIYTSGSTGRPKGVVVTHSGLANFCAEQVERYGLGPGSRTLHFASPSFDASVLELLLAVGASSTMVVAPTSVYGGAEFSEFVVRQGVTHGFVTPAALASVDPAGLDVLECVVVGGEACPPDLVARWAPGRRFFNGYGPTETTIMTNISAPLVPGEQVTIGAPIRNSAGHVLDSRLHPVPVGVAGELYLSGPGVARGYHGRAGLTASRFVAAPGGTRMYRTGDVVRGPRDARSGIVYVGRNDFQVKVRGFRIELGEIDAVLSSCTGVDFAVTVGRSTAAGETQLVSYVHGTDTQPDVRELTEHATALLPAYMVPSVIVPLDRLPLTPSGKLDRSALPDPGLMVTEFRAPRSATEVAVAEVFADALGVDRVGLDDDFFDLGGNSLLATRVVGHLRSVLGVTVTAAALFDEPTVASLAARVDDSPSAGPSLLAPRIRPDHLPLSYAQQRMWFLNRLEPHSSLYNIPLAVRLTGHLDVEAMRAALADIVTRHETLRTVYPEIEGVGEQRILDPADVGFDVVVETVDAEGLPQRLGELAGEAFDVTTQVPVRAYILASGPSEHILALVMHHIAGDGSSLAPLVRDLVSAYTARCGGARPDWAPMPVQYADYTLWQRELLGSDEDPRSVAGRQRAFWAETLQGIPGTLELCTDRPRPAILGSAGDRVRTVLDPEMYRGISELARRAGATPFMVMHAALAVLLARLSDTADVVVGTPVAGRTAPELDDVVGMFVNMLALRTPVELGDTFVELLEQVRTADLAAFDNADVPFERLVEVLDPVRSPAQHPVFQVGFSYQNFSVDSLGLPGLKVEPLETASTSVRFDLHVTIVDHGAGGGQGGFGIEFGFATALFDRSSVQRMLDRYVRILDAVIGDASVPVGDVDLHDPQELEAMLQAWEAEQHAVGPGRTLADLFDDQARATPDAVALVDGTDTITYRDFATRVNRLARLLIDRGVGPETVVALAMRRSTDLIVAMYAVAEAGGAYLPLDPDHPAERIGYILDTASPAGVLTTSRERIDLPTGPFVLELDSLDLDAYDGRAIRNSERIAPLRSDNAAYVIFTSGSTGRPKGVVVSHGAIVNQLVWKREHFALTSSDAVLLKTAATFDLSVWEFWSALTAGARLVIAAPDGHRDPAYLNDLIRREHVTTLHVVPSMLDALLDEAGGELPDTLRQVLAIGEVLPIDTAERALSQSASGLVNLYGPTEAAVSVTAHEVLELPSTSVPIGEPVSNTQVFVLDERLHPVPPGVPGELYLAGTQLARGYLGRPGLTTERFVANPFGDPGTRMYRTGDIVRWRPSDATGSGTLEYLDRADFQVKVRGFRIELGEIEVAMRSLPQVREAVASVQPGASVQSGDRIVAFVVPAGNQLDIPAIRSELARMLPSYMIPQGFVTLDAVPLNINGKVDRKALPEPEVAPRPYRAPRTSTENAVAAAFADVLDIPGKVGLDDDFFEIGGTSLSAVKVVARVREYLFAEVPLPWLFLHPGVEQLAARIDAEALGAGSATTDPFDAVLPLKTGGAGAPVFCFHPVTGLSWSFAGLARHLGDNRPVYGLQSPALQGADLPADIEAWADEYIRHIRDIAPHGPYHLVGWSMGGVLAHAVAVGLQREGEQISTLAVLDTYPADADIDTDTDTGLQESAPTVADMFGVDGTTSGAMNGITVGEMSIADLTPEAALDLAAALPSPLGDLAPTRIERMFDGVRHSYRALATHRPRKFDGDLLIFVAGDDRSASAAESWHRHVSGVVVTEMVPETHWRMLSRDAVAHIGPVLGRWLAGRS</sequence>
<dbReference type="NCBIfam" id="NF003417">
    <property type="entry name" value="PRK04813.1"/>
    <property type="match status" value="2"/>
</dbReference>
<dbReference type="InterPro" id="IPR006162">
    <property type="entry name" value="Ppantetheine_attach_site"/>
</dbReference>
<dbReference type="SUPFAM" id="SSF52777">
    <property type="entry name" value="CoA-dependent acyltransferases"/>
    <property type="match status" value="2"/>
</dbReference>
<dbReference type="RefSeq" id="WP_330134739.1">
    <property type="nucleotide sequence ID" value="NZ_JAUTXY010000008.1"/>
</dbReference>
<accession>A0ABU7LDB2</accession>
<comment type="caution">
    <text evidence="5">The sequence shown here is derived from an EMBL/GenBank/DDBJ whole genome shotgun (WGS) entry which is preliminary data.</text>
</comment>
<evidence type="ECO:0000313" key="5">
    <source>
        <dbReference type="EMBL" id="MEE2059533.1"/>
    </source>
</evidence>
<dbReference type="Gene3D" id="3.40.50.980">
    <property type="match status" value="4"/>
</dbReference>
<dbReference type="SMART" id="SM00824">
    <property type="entry name" value="PKS_TE"/>
    <property type="match status" value="1"/>
</dbReference>
<feature type="domain" description="Carrier" evidence="4">
    <location>
        <begin position="537"/>
        <end position="612"/>
    </location>
</feature>
<keyword evidence="6" id="KW-1185">Reference proteome</keyword>
<dbReference type="CDD" id="cd17646">
    <property type="entry name" value="A_NRPS_AB3403-like"/>
    <property type="match status" value="1"/>
</dbReference>
<dbReference type="EMBL" id="JAUTXY010000008">
    <property type="protein sequence ID" value="MEE2059533.1"/>
    <property type="molecule type" value="Genomic_DNA"/>
</dbReference>
<dbReference type="SUPFAM" id="SSF47336">
    <property type="entry name" value="ACP-like"/>
    <property type="match status" value="2"/>
</dbReference>
<dbReference type="InterPro" id="IPR025110">
    <property type="entry name" value="AMP-bd_C"/>
</dbReference>
<keyword evidence="3" id="KW-0597">Phosphoprotein</keyword>
<dbReference type="Gene3D" id="3.30.559.30">
    <property type="entry name" value="Nonribosomal peptide synthetase, condensation domain"/>
    <property type="match status" value="1"/>
</dbReference>
<dbReference type="InterPro" id="IPR010071">
    <property type="entry name" value="AA_adenyl_dom"/>
</dbReference>
<dbReference type="Pfam" id="PF00668">
    <property type="entry name" value="Condensation"/>
    <property type="match status" value="1"/>
</dbReference>
<dbReference type="InterPro" id="IPR001242">
    <property type="entry name" value="Condensation_dom"/>
</dbReference>
<reference evidence="5 6" key="1">
    <citation type="submission" date="2023-07" db="EMBL/GenBank/DDBJ databases">
        <authorList>
            <person name="Girao M."/>
            <person name="Carvalho M.F."/>
        </authorList>
    </citation>
    <scope>NUCLEOTIDE SEQUENCE [LARGE SCALE GENOMIC DNA]</scope>
    <source>
        <strain evidence="5 6">YIM65754</strain>
    </source>
</reference>
<dbReference type="Pfam" id="PF00975">
    <property type="entry name" value="Thioesterase"/>
    <property type="match status" value="1"/>
</dbReference>
<dbReference type="Gene3D" id="3.30.559.10">
    <property type="entry name" value="Chloramphenicol acetyltransferase-like domain"/>
    <property type="match status" value="1"/>
</dbReference>
<dbReference type="PROSITE" id="PS00455">
    <property type="entry name" value="AMP_BINDING"/>
    <property type="match status" value="2"/>
</dbReference>
<proteinExistence type="predicted"/>
<dbReference type="NCBIfam" id="TIGR01733">
    <property type="entry name" value="AA-adenyl-dom"/>
    <property type="match status" value="2"/>
</dbReference>
<comment type="cofactor">
    <cofactor evidence="1">
        <name>pantetheine 4'-phosphate</name>
        <dbReference type="ChEBI" id="CHEBI:47942"/>
    </cofactor>
</comment>
<evidence type="ECO:0000256" key="1">
    <source>
        <dbReference type="ARBA" id="ARBA00001957"/>
    </source>
</evidence>
<feature type="domain" description="Carrier" evidence="4">
    <location>
        <begin position="1603"/>
        <end position="1679"/>
    </location>
</feature>
<dbReference type="InterPro" id="IPR023213">
    <property type="entry name" value="CAT-like_dom_sf"/>
</dbReference>
<dbReference type="PROSITE" id="PS50075">
    <property type="entry name" value="CARRIER"/>
    <property type="match status" value="2"/>
</dbReference>
<dbReference type="Gene3D" id="3.30.300.30">
    <property type="match status" value="2"/>
</dbReference>
<dbReference type="InterPro" id="IPR009081">
    <property type="entry name" value="PP-bd_ACP"/>
</dbReference>
<evidence type="ECO:0000256" key="3">
    <source>
        <dbReference type="ARBA" id="ARBA00022553"/>
    </source>
</evidence>
<dbReference type="SUPFAM" id="SSF53474">
    <property type="entry name" value="alpha/beta-Hydrolases"/>
    <property type="match status" value="1"/>
</dbReference>
<dbReference type="PANTHER" id="PTHR45527:SF1">
    <property type="entry name" value="FATTY ACID SYNTHASE"/>
    <property type="match status" value="1"/>
</dbReference>
<dbReference type="InterPro" id="IPR000873">
    <property type="entry name" value="AMP-dep_synth/lig_dom"/>
</dbReference>
<dbReference type="InterPro" id="IPR020806">
    <property type="entry name" value="PKS_PP-bd"/>
</dbReference>
<dbReference type="PANTHER" id="PTHR45527">
    <property type="entry name" value="NONRIBOSOMAL PEPTIDE SYNTHETASE"/>
    <property type="match status" value="1"/>
</dbReference>
<name>A0ABU7LDB2_9NOCA</name>
<gene>
    <name evidence="5" type="ORF">Q7514_18615</name>
</gene>
<dbReference type="Gene3D" id="2.30.38.10">
    <property type="entry name" value="Luciferase, Domain 3"/>
    <property type="match status" value="2"/>
</dbReference>
<evidence type="ECO:0000313" key="6">
    <source>
        <dbReference type="Proteomes" id="UP001336020"/>
    </source>
</evidence>
<evidence type="ECO:0000256" key="2">
    <source>
        <dbReference type="ARBA" id="ARBA00022450"/>
    </source>
</evidence>
<dbReference type="SUPFAM" id="SSF56801">
    <property type="entry name" value="Acetyl-CoA synthetase-like"/>
    <property type="match status" value="2"/>
</dbReference>
<dbReference type="Gene3D" id="1.10.1200.10">
    <property type="entry name" value="ACP-like"/>
    <property type="match status" value="1"/>
</dbReference>
<dbReference type="InterPro" id="IPR029058">
    <property type="entry name" value="AB_hydrolase_fold"/>
</dbReference>
<dbReference type="InterPro" id="IPR020802">
    <property type="entry name" value="TesA-like"/>
</dbReference>